<evidence type="ECO:0000256" key="2">
    <source>
        <dbReference type="ARBA" id="ARBA00022803"/>
    </source>
</evidence>
<organism evidence="4 5">
    <name type="scientific">Nostoc minutum NIES-26</name>
    <dbReference type="NCBI Taxonomy" id="1844469"/>
    <lineage>
        <taxon>Bacteria</taxon>
        <taxon>Bacillati</taxon>
        <taxon>Cyanobacteriota</taxon>
        <taxon>Cyanophyceae</taxon>
        <taxon>Nostocales</taxon>
        <taxon>Nostocaceae</taxon>
        <taxon>Nostoc</taxon>
    </lineage>
</organism>
<dbReference type="InterPro" id="IPR011990">
    <property type="entry name" value="TPR-like_helical_dom_sf"/>
</dbReference>
<dbReference type="PANTHER" id="PTHR44943:SF8">
    <property type="entry name" value="TPR REPEAT-CONTAINING PROTEIN MJ0263"/>
    <property type="match status" value="1"/>
</dbReference>
<dbReference type="PROSITE" id="PS50293">
    <property type="entry name" value="TPR_REGION"/>
    <property type="match status" value="2"/>
</dbReference>
<dbReference type="EMBL" id="LXQD01000310">
    <property type="protein sequence ID" value="RCJ26130.1"/>
    <property type="molecule type" value="Genomic_DNA"/>
</dbReference>
<feature type="repeat" description="TPR" evidence="3">
    <location>
        <begin position="462"/>
        <end position="495"/>
    </location>
</feature>
<feature type="repeat" description="TPR" evidence="3">
    <location>
        <begin position="326"/>
        <end position="359"/>
    </location>
</feature>
<feature type="repeat" description="TPR" evidence="3">
    <location>
        <begin position="258"/>
        <end position="291"/>
    </location>
</feature>
<dbReference type="Pfam" id="PF13432">
    <property type="entry name" value="TPR_16"/>
    <property type="match status" value="4"/>
</dbReference>
<dbReference type="InterPro" id="IPR019734">
    <property type="entry name" value="TPR_rpt"/>
</dbReference>
<dbReference type="PROSITE" id="PS50005">
    <property type="entry name" value="TPR"/>
    <property type="match status" value="10"/>
</dbReference>
<keyword evidence="5" id="KW-1185">Reference proteome</keyword>
<keyword evidence="1" id="KW-0677">Repeat</keyword>
<feature type="repeat" description="TPR" evidence="3">
    <location>
        <begin position="496"/>
        <end position="529"/>
    </location>
</feature>
<feature type="repeat" description="TPR" evidence="3">
    <location>
        <begin position="224"/>
        <end position="257"/>
    </location>
</feature>
<evidence type="ECO:0000313" key="4">
    <source>
        <dbReference type="EMBL" id="RCJ26130.1"/>
    </source>
</evidence>
<accession>A0A367QQP7</accession>
<feature type="repeat" description="TPR" evidence="3">
    <location>
        <begin position="394"/>
        <end position="427"/>
    </location>
</feature>
<gene>
    <name evidence="4" type="ORF">A6770_26715</name>
</gene>
<feature type="repeat" description="TPR" evidence="3">
    <location>
        <begin position="360"/>
        <end position="393"/>
    </location>
</feature>
<dbReference type="Proteomes" id="UP000252107">
    <property type="component" value="Unassembled WGS sequence"/>
</dbReference>
<dbReference type="NCBIfam" id="NF047558">
    <property type="entry name" value="TPR_END_plus"/>
    <property type="match status" value="1"/>
</dbReference>
<dbReference type="InterPro" id="IPR051685">
    <property type="entry name" value="Ycf3/AcsC/BcsC/TPR_MFPF"/>
</dbReference>
<dbReference type="SMART" id="SM00028">
    <property type="entry name" value="TPR"/>
    <property type="match status" value="10"/>
</dbReference>
<evidence type="ECO:0000256" key="3">
    <source>
        <dbReference type="PROSITE-ProRule" id="PRU00339"/>
    </source>
</evidence>
<evidence type="ECO:0000313" key="5">
    <source>
        <dbReference type="Proteomes" id="UP000252107"/>
    </source>
</evidence>
<dbReference type="Pfam" id="PF13181">
    <property type="entry name" value="TPR_8"/>
    <property type="match status" value="1"/>
</dbReference>
<dbReference type="SUPFAM" id="SSF48452">
    <property type="entry name" value="TPR-like"/>
    <property type="match status" value="1"/>
</dbReference>
<sequence>MNQPFTDWDDDLPPEPEEAYQDLLRALKRKSGFGLFFVQCMPGEADKFIAKLPQEIPHKVIAVLRFVEPIDNLYQRVTEFVEDKQVDILLIKGLEYSLYKYEQRTFGEITESQFSNLISVPPILNHLNQQRERFRDDFPFSFVFLLRSFSINYLIHRAPDFFDWRSGVFELSTTPEVVDEESSRFLDEADYEEYLKLTPEEKIEKVLEIQDLLLEKHQKDSLKANLLRELGRLLVSSKEYEASLIFYNQALKIQHDFHYAWYNKGNALKNLGRNEEAIASYDQALKIQPDFHYAWNGKGNALKNLGRNEEAIASYDQALKIQPDFHYAWNGKGNALKNLGRNEEAIASYDQALKIQPDFHYAWNGKGNALVNLGRNEEAIASYDQALKIQPDFHYAWNGKGNALVNLGRNEEAIASYDQALKIQPDYYYAWNGKGIALKNLGRNEEAIAFYDQALKIQPDYYYAWNGKGNGLKNLGRNEEAIASYDQALKIQPDYYYAWTGKGIALVNLGRNEEAIASYDQALKIQPDYDCAFYNKACCYALQGNSEQALENLQQAVNLSPDKYHEIAKTDSDFDGIRNDERFQSLIKK</sequence>
<feature type="repeat" description="TPR" evidence="3">
    <location>
        <begin position="530"/>
        <end position="563"/>
    </location>
</feature>
<dbReference type="AlphaFoldDB" id="A0A367QQP7"/>
<feature type="repeat" description="TPR" evidence="3">
    <location>
        <begin position="292"/>
        <end position="325"/>
    </location>
</feature>
<dbReference type="PANTHER" id="PTHR44943">
    <property type="entry name" value="CELLULOSE SYNTHASE OPERON PROTEIN C"/>
    <property type="match status" value="1"/>
</dbReference>
<reference evidence="4" key="1">
    <citation type="submission" date="2016-04" db="EMBL/GenBank/DDBJ databases">
        <authorList>
            <person name="Tabuchi Yagui T.R."/>
        </authorList>
    </citation>
    <scope>NUCLEOTIDE SEQUENCE [LARGE SCALE GENOMIC DNA]</scope>
    <source>
        <strain evidence="4">NIES-26</strain>
    </source>
</reference>
<name>A0A367QQP7_9NOSO</name>
<feature type="repeat" description="TPR" evidence="3">
    <location>
        <begin position="428"/>
        <end position="461"/>
    </location>
</feature>
<comment type="caution">
    <text evidence="4">The sequence shown here is derived from an EMBL/GenBank/DDBJ whole genome shotgun (WGS) entry which is preliminary data.</text>
</comment>
<keyword evidence="2 3" id="KW-0802">TPR repeat</keyword>
<protein>
    <submittedName>
        <fullName evidence="4">Uncharacterized protein</fullName>
    </submittedName>
</protein>
<dbReference type="Gene3D" id="1.25.40.10">
    <property type="entry name" value="Tetratricopeptide repeat domain"/>
    <property type="match status" value="4"/>
</dbReference>
<proteinExistence type="predicted"/>
<evidence type="ECO:0000256" key="1">
    <source>
        <dbReference type="ARBA" id="ARBA00022737"/>
    </source>
</evidence>